<organism evidence="1 2">
    <name type="scientific">Camellia lanceoleosa</name>
    <dbReference type="NCBI Taxonomy" id="1840588"/>
    <lineage>
        <taxon>Eukaryota</taxon>
        <taxon>Viridiplantae</taxon>
        <taxon>Streptophyta</taxon>
        <taxon>Embryophyta</taxon>
        <taxon>Tracheophyta</taxon>
        <taxon>Spermatophyta</taxon>
        <taxon>Magnoliopsida</taxon>
        <taxon>eudicotyledons</taxon>
        <taxon>Gunneridae</taxon>
        <taxon>Pentapetalae</taxon>
        <taxon>asterids</taxon>
        <taxon>Ericales</taxon>
        <taxon>Theaceae</taxon>
        <taxon>Camellia</taxon>
    </lineage>
</organism>
<protein>
    <submittedName>
        <fullName evidence="1">Uncharacterized protein</fullName>
    </submittedName>
</protein>
<comment type="caution">
    <text evidence="1">The sequence shown here is derived from an EMBL/GenBank/DDBJ whole genome shotgun (WGS) entry which is preliminary data.</text>
</comment>
<proteinExistence type="predicted"/>
<reference evidence="1 2" key="1">
    <citation type="journal article" date="2022" name="Plant J.">
        <title>Chromosome-level genome of Camellia lanceoleosa provides a valuable resource for understanding genome evolution and self-incompatibility.</title>
        <authorList>
            <person name="Gong W."/>
            <person name="Xiao S."/>
            <person name="Wang L."/>
            <person name="Liao Z."/>
            <person name="Chang Y."/>
            <person name="Mo W."/>
            <person name="Hu G."/>
            <person name="Li W."/>
            <person name="Zhao G."/>
            <person name="Zhu H."/>
            <person name="Hu X."/>
            <person name="Ji K."/>
            <person name="Xiang X."/>
            <person name="Song Q."/>
            <person name="Yuan D."/>
            <person name="Jin S."/>
            <person name="Zhang L."/>
        </authorList>
    </citation>
    <scope>NUCLEOTIDE SEQUENCE [LARGE SCALE GENOMIC DNA]</scope>
    <source>
        <strain evidence="1">SQ_2022a</strain>
    </source>
</reference>
<dbReference type="EMBL" id="CM045764">
    <property type="protein sequence ID" value="KAI8005960.1"/>
    <property type="molecule type" value="Genomic_DNA"/>
</dbReference>
<sequence length="417" mass="47557">MSDPTNCNTDSVTKSQEEEDHLVRSTKKIKSQEDTEGQKLKSFKEALAAPKNNDFYFDKTIDQISIDEEDDEGDIHIHEENLPQTHQGIPQIQLPKKLLEQIHKPWSNTLIVRLLGKSIGYKLLCTRVKILWGLQDEFNDIDLGNNYFLFKFSSLDDCAKVYLGGPWVIMDHYLTVCKWELDFKVSEDSVTKSQEEEDHLVRSTKKIKSQEDTGEVGMDIAEIPSLSSHQVIEHESQATATHPLITEGQKLKSFKKALAAPKNNDFYFDKTMDQISIDEEDNEGDTHIHEENLPQTHQGIPQIQLPKKLLEQIHKPWSNTLIVRLLGAANNAFKRNMRELLSTHKPAILILMETKIPYSAMGNFFNNLGFTVATIVDPIGRAGGIWLLWDTDQVNIRASHATNQVIQATIHKDDYEE</sequence>
<dbReference type="Proteomes" id="UP001060215">
    <property type="component" value="Chromosome 7"/>
</dbReference>
<accession>A0ACC0GYQ9</accession>
<name>A0ACC0GYQ9_9ERIC</name>
<evidence type="ECO:0000313" key="1">
    <source>
        <dbReference type="EMBL" id="KAI8005960.1"/>
    </source>
</evidence>
<evidence type="ECO:0000313" key="2">
    <source>
        <dbReference type="Proteomes" id="UP001060215"/>
    </source>
</evidence>
<gene>
    <name evidence="1" type="ORF">LOK49_LG07G02581</name>
</gene>
<keyword evidence="2" id="KW-1185">Reference proteome</keyword>